<keyword evidence="2" id="KW-1185">Reference proteome</keyword>
<reference evidence="2" key="1">
    <citation type="journal article" date="2023" name="Nat. Plants">
        <title>Single-cell RNA sequencing provides a high-resolution roadmap for understanding the multicellular compartmentation of specialized metabolism.</title>
        <authorList>
            <person name="Sun S."/>
            <person name="Shen X."/>
            <person name="Li Y."/>
            <person name="Li Y."/>
            <person name="Wang S."/>
            <person name="Li R."/>
            <person name="Zhang H."/>
            <person name="Shen G."/>
            <person name="Guo B."/>
            <person name="Wei J."/>
            <person name="Xu J."/>
            <person name="St-Pierre B."/>
            <person name="Chen S."/>
            <person name="Sun C."/>
        </authorList>
    </citation>
    <scope>NUCLEOTIDE SEQUENCE [LARGE SCALE GENOMIC DNA]</scope>
</reference>
<name>A0ACC0B084_CATRO</name>
<evidence type="ECO:0000313" key="1">
    <source>
        <dbReference type="EMBL" id="KAI5666202.1"/>
    </source>
</evidence>
<dbReference type="EMBL" id="CM044704">
    <property type="protein sequence ID" value="KAI5666202.1"/>
    <property type="molecule type" value="Genomic_DNA"/>
</dbReference>
<comment type="caution">
    <text evidence="1">The sequence shown here is derived from an EMBL/GenBank/DDBJ whole genome shotgun (WGS) entry which is preliminary data.</text>
</comment>
<protein>
    <submittedName>
        <fullName evidence="1">Uncharacterized protein</fullName>
    </submittedName>
</protein>
<sequence>MGKKSLFLLFLVLGCALFMNRASGFGVEMEGGGDMGGEGEAEGGGEGHDWFLLKDSMHVIKSDAGDMRVVRGGGKRLWRSPMHIGFITMEPNSLFIPQYLDSTLILFIRRGEARIGHIYKDQLAERQLKGGDIYRIPAGSAFYIVNTAEGQRLHIVCSIDTSESIGWQWLGFQSFFVGGGTYPTSVLAGFDPYTLSTAFNVTMEELGEIMTRQTKGPIVYMSNDTHSPSIWSRFLNLESHQRLAHLKRTVHFEENQANENQKKETKWSWRKLLISVFGDENKRSGDEKRGKGPDSYNLYDRKADFQNDYGWTKAVDESDYSPLADSDIGVYIVNLTAGSMLAPHINPRAAEWGIVLRGSGRIQIVFPNGTLAMNARVNEGEVFMIPRYFPFCQIASRTGPFEFFGYTTSARNNHPQFLVGQDSLLQTMRGPEMATAFGVSEERLGNLTSAQRYSVILPSPSAAPPVIKTKKNKKEAKMMMMVPSLVENLDNVMIMGLD</sequence>
<organism evidence="1 2">
    <name type="scientific">Catharanthus roseus</name>
    <name type="common">Madagascar periwinkle</name>
    <name type="synonym">Vinca rosea</name>
    <dbReference type="NCBI Taxonomy" id="4058"/>
    <lineage>
        <taxon>Eukaryota</taxon>
        <taxon>Viridiplantae</taxon>
        <taxon>Streptophyta</taxon>
        <taxon>Embryophyta</taxon>
        <taxon>Tracheophyta</taxon>
        <taxon>Spermatophyta</taxon>
        <taxon>Magnoliopsida</taxon>
        <taxon>eudicotyledons</taxon>
        <taxon>Gunneridae</taxon>
        <taxon>Pentapetalae</taxon>
        <taxon>asterids</taxon>
        <taxon>lamiids</taxon>
        <taxon>Gentianales</taxon>
        <taxon>Apocynaceae</taxon>
        <taxon>Rauvolfioideae</taxon>
        <taxon>Vinceae</taxon>
        <taxon>Catharanthinae</taxon>
        <taxon>Catharanthus</taxon>
    </lineage>
</organism>
<proteinExistence type="predicted"/>
<gene>
    <name evidence="1" type="ORF">M9H77_16055</name>
</gene>
<evidence type="ECO:0000313" key="2">
    <source>
        <dbReference type="Proteomes" id="UP001060085"/>
    </source>
</evidence>
<accession>A0ACC0B084</accession>
<dbReference type="Proteomes" id="UP001060085">
    <property type="component" value="Linkage Group LG04"/>
</dbReference>